<evidence type="ECO:0000313" key="7">
    <source>
        <dbReference type="Proteomes" id="UP000824219"/>
    </source>
</evidence>
<dbReference type="Pfam" id="PF15176">
    <property type="entry name" value="LRR19-TM"/>
    <property type="match status" value="1"/>
</dbReference>
<feature type="region of interest" description="Disordered" evidence="3">
    <location>
        <begin position="274"/>
        <end position="329"/>
    </location>
</feature>
<gene>
    <name evidence="6" type="ORF">KOW79_009644</name>
</gene>
<dbReference type="AlphaFoldDB" id="A0A9D3NNN3"/>
<keyword evidence="7" id="KW-1185">Reference proteome</keyword>
<dbReference type="PANTHER" id="PTHR31450:SF3">
    <property type="entry name" value="TYPE III ENDOSOME MEMBRANE PROTEIN TEMP"/>
    <property type="match status" value="1"/>
</dbReference>
<dbReference type="InterPro" id="IPR001611">
    <property type="entry name" value="Leu-rich_rpt"/>
</dbReference>
<dbReference type="InterPro" id="IPR003591">
    <property type="entry name" value="Leu-rich_rpt_typical-subtyp"/>
</dbReference>
<evidence type="ECO:0000256" key="5">
    <source>
        <dbReference type="SAM" id="SignalP"/>
    </source>
</evidence>
<keyword evidence="2" id="KW-0677">Repeat</keyword>
<dbReference type="Pfam" id="PF13855">
    <property type="entry name" value="LRR_8"/>
    <property type="match status" value="1"/>
</dbReference>
<feature type="chain" id="PRO_5038778775" description="Type III endosome membrane protein TEMP" evidence="5">
    <location>
        <begin position="21"/>
        <end position="329"/>
    </location>
</feature>
<protein>
    <recommendedName>
        <fullName evidence="8">Type III endosome membrane protein TEMP</fullName>
    </recommendedName>
</protein>
<evidence type="ECO:0000256" key="4">
    <source>
        <dbReference type="SAM" id="Phobius"/>
    </source>
</evidence>
<keyword evidence="1" id="KW-0433">Leucine-rich repeat</keyword>
<dbReference type="SMART" id="SM00369">
    <property type="entry name" value="LRR_TYP"/>
    <property type="match status" value="3"/>
</dbReference>
<organism evidence="6 7">
    <name type="scientific">Hemibagrus wyckioides</name>
    <dbReference type="NCBI Taxonomy" id="337641"/>
    <lineage>
        <taxon>Eukaryota</taxon>
        <taxon>Metazoa</taxon>
        <taxon>Chordata</taxon>
        <taxon>Craniata</taxon>
        <taxon>Vertebrata</taxon>
        <taxon>Euteleostomi</taxon>
        <taxon>Actinopterygii</taxon>
        <taxon>Neopterygii</taxon>
        <taxon>Teleostei</taxon>
        <taxon>Ostariophysi</taxon>
        <taxon>Siluriformes</taxon>
        <taxon>Bagridae</taxon>
        <taxon>Hemibagrus</taxon>
    </lineage>
</organism>
<evidence type="ECO:0000256" key="2">
    <source>
        <dbReference type="ARBA" id="ARBA00022737"/>
    </source>
</evidence>
<feature type="compositionally biased region" description="Acidic residues" evidence="3">
    <location>
        <begin position="287"/>
        <end position="296"/>
    </location>
</feature>
<accession>A0A9D3NNN3</accession>
<evidence type="ECO:0000313" key="6">
    <source>
        <dbReference type="EMBL" id="KAG7326243.1"/>
    </source>
</evidence>
<feature type="compositionally biased region" description="Acidic residues" evidence="3">
    <location>
        <begin position="317"/>
        <end position="329"/>
    </location>
</feature>
<name>A0A9D3NNN3_9TELE</name>
<feature type="compositionally biased region" description="Basic and acidic residues" evidence="3">
    <location>
        <begin position="304"/>
        <end position="316"/>
    </location>
</feature>
<dbReference type="SUPFAM" id="SSF52058">
    <property type="entry name" value="L domain-like"/>
    <property type="match status" value="1"/>
</dbReference>
<evidence type="ECO:0000256" key="3">
    <source>
        <dbReference type="SAM" id="MobiDB-lite"/>
    </source>
</evidence>
<evidence type="ECO:0000256" key="1">
    <source>
        <dbReference type="ARBA" id="ARBA00022614"/>
    </source>
</evidence>
<dbReference type="Gene3D" id="3.80.10.10">
    <property type="entry name" value="Ribonuclease Inhibitor"/>
    <property type="match status" value="1"/>
</dbReference>
<dbReference type="PANTHER" id="PTHR31450">
    <property type="entry name" value="LEUCINE-RICH REPEAT-CONTAINING PROTEIN 19 LRRC19 FAMILY MEMBER"/>
    <property type="match status" value="1"/>
</dbReference>
<keyword evidence="4" id="KW-0812">Transmembrane</keyword>
<feature type="transmembrane region" description="Helical" evidence="4">
    <location>
        <begin position="218"/>
        <end position="237"/>
    </location>
</feature>
<keyword evidence="5" id="KW-0732">Signal</keyword>
<dbReference type="InterPro" id="IPR032675">
    <property type="entry name" value="LRR_dom_sf"/>
</dbReference>
<dbReference type="Proteomes" id="UP000824219">
    <property type="component" value="Linkage Group LG11"/>
</dbReference>
<evidence type="ECO:0008006" key="8">
    <source>
        <dbReference type="Google" id="ProtNLM"/>
    </source>
</evidence>
<keyword evidence="4" id="KW-0472">Membrane</keyword>
<dbReference type="EMBL" id="JAHKSW010000011">
    <property type="protein sequence ID" value="KAG7326243.1"/>
    <property type="molecule type" value="Genomic_DNA"/>
</dbReference>
<comment type="caution">
    <text evidence="6">The sequence shown here is derived from an EMBL/GenBank/DDBJ whole genome shotgun (WGS) entry which is preliminary data.</text>
</comment>
<reference evidence="6 7" key="1">
    <citation type="submission" date="2021-06" db="EMBL/GenBank/DDBJ databases">
        <title>Chromosome-level genome assembly of the red-tail catfish (Hemibagrus wyckioides).</title>
        <authorList>
            <person name="Shao F."/>
        </authorList>
    </citation>
    <scope>NUCLEOTIDE SEQUENCE [LARGE SCALE GENOMIC DNA]</scope>
    <source>
        <strain evidence="6">EC202008001</strain>
        <tissue evidence="6">Blood</tissue>
    </source>
</reference>
<keyword evidence="4" id="KW-1133">Transmembrane helix</keyword>
<feature type="compositionally biased region" description="Polar residues" evidence="3">
    <location>
        <begin position="274"/>
        <end position="284"/>
    </location>
</feature>
<feature type="signal peptide" evidence="5">
    <location>
        <begin position="1"/>
        <end position="20"/>
    </location>
</feature>
<dbReference type="OrthoDB" id="676979at2759"/>
<sequence length="329" mass="36836">MCSAAYSLCMLFSLWASSLCHTLVTVGPCVADTEKATFDCSRRDLMSVPQQIWPNVTELDLSENHLHLLRTKALKKLRHLDHLIRLNLSGNDLPLLVKQSFYLFPSLEILDLSRCKLAAIEPGALLSFPRLRKLFLSITDLQTPMSAVLQGHGRVEVVDHTSNLQASDRTKEVVQGHSSVDFNMGIHNLFLRKLLVESLESLNATEVIDKKSSDSWKYLVSVLVIAISLSVLIAIGAKCKILHRYLASYRHSRLSEGDGASQCDPASFEVGFSSRGNIPNSDMENGNLEDDDDGFIEDNYIQASERERAAREAEHWQEDDEDMEEFSIG</sequence>
<proteinExistence type="predicted"/>